<keyword evidence="3" id="KW-1185">Reference proteome</keyword>
<reference evidence="2 3" key="1">
    <citation type="submission" date="2023-07" db="EMBL/GenBank/DDBJ databases">
        <title>Sorghum-associated microbial communities from plants grown in Nebraska, USA.</title>
        <authorList>
            <person name="Schachtman D."/>
        </authorList>
    </citation>
    <scope>NUCLEOTIDE SEQUENCE [LARGE SCALE GENOMIC DNA]</scope>
    <source>
        <strain evidence="2 3">BE57</strain>
    </source>
</reference>
<evidence type="ECO:0000313" key="2">
    <source>
        <dbReference type="EMBL" id="MDR6805838.1"/>
    </source>
</evidence>
<feature type="chain" id="PRO_5045646010" description="Lipoprotein" evidence="1">
    <location>
        <begin position="26"/>
        <end position="167"/>
    </location>
</feature>
<dbReference type="Proteomes" id="UP001264980">
    <property type="component" value="Unassembled WGS sequence"/>
</dbReference>
<dbReference type="RefSeq" id="WP_309984053.1">
    <property type="nucleotide sequence ID" value="NZ_JAVDTI010000002.1"/>
</dbReference>
<keyword evidence="1" id="KW-0732">Signal</keyword>
<evidence type="ECO:0000256" key="1">
    <source>
        <dbReference type="SAM" id="SignalP"/>
    </source>
</evidence>
<name>A0ABU1QXL5_9BACT</name>
<feature type="signal peptide" evidence="1">
    <location>
        <begin position="1"/>
        <end position="25"/>
    </location>
</feature>
<sequence>MKNLLKYLALIFTSLLMLNCWDQHSNEPLTLEIGGIWHWTKTMDRHYNVLEFSSPTKTAHINVKSLAELPYGSEFFEILEFYVDSVKVDSLFMPSTDNYNSSSEKGNQVIVHYLDGNRKPVTARFKFFFPRNKSAASRMELTIQRNTKVFNPNADTLLITEYFRDIM</sequence>
<accession>A0ABU1QXL5</accession>
<gene>
    <name evidence="2" type="ORF">J2W84_002884</name>
</gene>
<evidence type="ECO:0008006" key="4">
    <source>
        <dbReference type="Google" id="ProtNLM"/>
    </source>
</evidence>
<dbReference type="EMBL" id="JAVDTI010000002">
    <property type="protein sequence ID" value="MDR6805838.1"/>
    <property type="molecule type" value="Genomic_DNA"/>
</dbReference>
<organism evidence="2 3">
    <name type="scientific">Dyadobacter fermentans</name>
    <dbReference type="NCBI Taxonomy" id="94254"/>
    <lineage>
        <taxon>Bacteria</taxon>
        <taxon>Pseudomonadati</taxon>
        <taxon>Bacteroidota</taxon>
        <taxon>Cytophagia</taxon>
        <taxon>Cytophagales</taxon>
        <taxon>Spirosomataceae</taxon>
        <taxon>Dyadobacter</taxon>
    </lineage>
</organism>
<proteinExistence type="predicted"/>
<comment type="caution">
    <text evidence="2">The sequence shown here is derived from an EMBL/GenBank/DDBJ whole genome shotgun (WGS) entry which is preliminary data.</text>
</comment>
<protein>
    <recommendedName>
        <fullName evidence="4">Lipoprotein</fullName>
    </recommendedName>
</protein>
<evidence type="ECO:0000313" key="3">
    <source>
        <dbReference type="Proteomes" id="UP001264980"/>
    </source>
</evidence>